<name>A0ABX5XTN1_9BACT</name>
<dbReference type="Proteomes" id="UP000318081">
    <property type="component" value="Chromosome"/>
</dbReference>
<sequence>MLALSAFNVLSGVAAPVIWHSALTTMFRVCREIAASVSADIRAGRFPEGICAHCRNYRHPELGDLRPQVRSLYDEYPLKMESPFEEVENISGGVWRASEILGGDDALLRLHFQKRTLDLPLHSHDHSDRVVFVAESRKHLSGCRDSFLPTARFIRDSHLGHA</sequence>
<dbReference type="EMBL" id="CP036432">
    <property type="protein sequence ID" value="QDV85373.1"/>
    <property type="molecule type" value="Genomic_DNA"/>
</dbReference>
<organism evidence="1 2">
    <name type="scientific">Stieleria magnilauensis</name>
    <dbReference type="NCBI Taxonomy" id="2527963"/>
    <lineage>
        <taxon>Bacteria</taxon>
        <taxon>Pseudomonadati</taxon>
        <taxon>Planctomycetota</taxon>
        <taxon>Planctomycetia</taxon>
        <taxon>Pirellulales</taxon>
        <taxon>Pirellulaceae</taxon>
        <taxon>Stieleria</taxon>
    </lineage>
</organism>
<evidence type="ECO:0000313" key="1">
    <source>
        <dbReference type="EMBL" id="QDV85373.1"/>
    </source>
</evidence>
<accession>A0ABX5XTN1</accession>
<reference evidence="1 2" key="1">
    <citation type="submission" date="2019-02" db="EMBL/GenBank/DDBJ databases">
        <title>Deep-cultivation of Planctomycetes and their phenomic and genomic characterization uncovers novel biology.</title>
        <authorList>
            <person name="Wiegand S."/>
            <person name="Jogler M."/>
            <person name="Boedeker C."/>
            <person name="Pinto D."/>
            <person name="Vollmers J."/>
            <person name="Rivas-Marin E."/>
            <person name="Kohn T."/>
            <person name="Peeters S.H."/>
            <person name="Heuer A."/>
            <person name="Rast P."/>
            <person name="Oberbeckmann S."/>
            <person name="Bunk B."/>
            <person name="Jeske O."/>
            <person name="Meyerdierks A."/>
            <person name="Storesund J.E."/>
            <person name="Kallscheuer N."/>
            <person name="Luecker S."/>
            <person name="Lage O.M."/>
            <person name="Pohl T."/>
            <person name="Merkel B.J."/>
            <person name="Hornburger P."/>
            <person name="Mueller R.-W."/>
            <person name="Bruemmer F."/>
            <person name="Labrenz M."/>
            <person name="Spormann A.M."/>
            <person name="Op den Camp H."/>
            <person name="Overmann J."/>
            <person name="Amann R."/>
            <person name="Jetten M.S.M."/>
            <person name="Mascher T."/>
            <person name="Medema M.H."/>
            <person name="Devos D.P."/>
            <person name="Kaster A.-K."/>
            <person name="Ovreas L."/>
            <person name="Rohde M."/>
            <person name="Galperin M.Y."/>
            <person name="Jogler C."/>
        </authorList>
    </citation>
    <scope>NUCLEOTIDE SEQUENCE [LARGE SCALE GENOMIC DNA]</scope>
    <source>
        <strain evidence="1 2">TBK1r</strain>
    </source>
</reference>
<proteinExistence type="predicted"/>
<evidence type="ECO:0000313" key="2">
    <source>
        <dbReference type="Proteomes" id="UP000318081"/>
    </source>
</evidence>
<gene>
    <name evidence="1" type="ORF">TBK1r_43530</name>
</gene>
<keyword evidence="2" id="KW-1185">Reference proteome</keyword>
<protein>
    <submittedName>
        <fullName evidence="1">Uncharacterized protein</fullName>
    </submittedName>
</protein>